<dbReference type="Proteomes" id="UP000305939">
    <property type="component" value="Unassembled WGS sequence"/>
</dbReference>
<dbReference type="SUPFAM" id="SSF56601">
    <property type="entry name" value="beta-lactamase/transpeptidase-like"/>
    <property type="match status" value="1"/>
</dbReference>
<dbReference type="AlphaFoldDB" id="A0A4S3M3Z4"/>
<dbReference type="PANTHER" id="PTHR43283:SF7">
    <property type="entry name" value="BETA-LACTAMASE-RELATED DOMAIN-CONTAINING PROTEIN"/>
    <property type="match status" value="1"/>
</dbReference>
<dbReference type="RefSeq" id="WP_136334899.1">
    <property type="nucleotide sequence ID" value="NZ_QXMP01000001.1"/>
</dbReference>
<proteinExistence type="predicted"/>
<sequence>MKLLKNLFKFITALLLLLVISLYAFNYDYLLTAARVIYMEGHKTAYLDDYKHFDNRVVEAPDTPQPWPEHKHYNLGEPNDRLMETHSEFGTVAFLIFQNDSLRYENYFDGYNENSKSNSFSMAKSFVSAMLGHALMEGSIKSLDQPVGDFFPEFKEGLAGEMTVGDLSSMSSGLNWDESYYSPFSVTTRAYFDESLAPIIKDLKVVEQPGKKFKYLSGNTQLLAMVLQKATGSTLSEYISEHFWKPMGAEHDALWQLDSEDSGMEKAYCCVAASARDFARFGKLYKDGGLWNDKRILPEDFAKRSIVPRFPEDTEYGYGLWLLNHMGKDFFMLRGHLGQYVIVQPEDNIMIVRLGHQAAPKKENDPFRADTYIYIEEAYKILNNAS</sequence>
<keyword evidence="2" id="KW-0378">Hydrolase</keyword>
<gene>
    <name evidence="2" type="ORF">E7Z59_03525</name>
</gene>
<dbReference type="InterPro" id="IPR012338">
    <property type="entry name" value="Beta-lactam/transpept-like"/>
</dbReference>
<dbReference type="InterPro" id="IPR001466">
    <property type="entry name" value="Beta-lactam-related"/>
</dbReference>
<evidence type="ECO:0000313" key="3">
    <source>
        <dbReference type="Proteomes" id="UP000305939"/>
    </source>
</evidence>
<dbReference type="EMBL" id="SSMC01000001">
    <property type="protein sequence ID" value="THD69409.1"/>
    <property type="molecule type" value="Genomic_DNA"/>
</dbReference>
<dbReference type="Pfam" id="PF00144">
    <property type="entry name" value="Beta-lactamase"/>
    <property type="match status" value="1"/>
</dbReference>
<organism evidence="2 3">
    <name type="scientific">Robertkochia marina</name>
    <dbReference type="NCBI Taxonomy" id="1227945"/>
    <lineage>
        <taxon>Bacteria</taxon>
        <taxon>Pseudomonadati</taxon>
        <taxon>Bacteroidota</taxon>
        <taxon>Flavobacteriia</taxon>
        <taxon>Flavobacteriales</taxon>
        <taxon>Flavobacteriaceae</taxon>
        <taxon>Robertkochia</taxon>
    </lineage>
</organism>
<keyword evidence="3" id="KW-1185">Reference proteome</keyword>
<dbReference type="PANTHER" id="PTHR43283">
    <property type="entry name" value="BETA-LACTAMASE-RELATED"/>
    <property type="match status" value="1"/>
</dbReference>
<evidence type="ECO:0000313" key="2">
    <source>
        <dbReference type="EMBL" id="THD69409.1"/>
    </source>
</evidence>
<comment type="caution">
    <text evidence="2">The sequence shown here is derived from an EMBL/GenBank/DDBJ whole genome shotgun (WGS) entry which is preliminary data.</text>
</comment>
<evidence type="ECO:0000259" key="1">
    <source>
        <dbReference type="Pfam" id="PF00144"/>
    </source>
</evidence>
<reference evidence="2 3" key="1">
    <citation type="submission" date="2019-04" db="EMBL/GenBank/DDBJ databases">
        <title>Draft genome sequence of Robertkochia marina CC-AMO-30D.</title>
        <authorList>
            <person name="Hameed A."/>
            <person name="Lin S.-Y."/>
            <person name="Shahina M."/>
            <person name="Lai W.-A."/>
            <person name="Young C.-C."/>
        </authorList>
    </citation>
    <scope>NUCLEOTIDE SEQUENCE [LARGE SCALE GENOMIC DNA]</scope>
    <source>
        <strain evidence="2 3">CC-AMO-30D</strain>
    </source>
</reference>
<dbReference type="GO" id="GO:0016787">
    <property type="term" value="F:hydrolase activity"/>
    <property type="evidence" value="ECO:0007669"/>
    <property type="project" value="UniProtKB-KW"/>
</dbReference>
<accession>A0A4S3M3Z4</accession>
<dbReference type="InterPro" id="IPR050789">
    <property type="entry name" value="Diverse_Enzym_Activities"/>
</dbReference>
<feature type="domain" description="Beta-lactamase-related" evidence="1">
    <location>
        <begin position="80"/>
        <end position="361"/>
    </location>
</feature>
<protein>
    <submittedName>
        <fullName evidence="2">Class C beta-lactamase-related serine hydrolase</fullName>
    </submittedName>
</protein>
<dbReference type="Gene3D" id="3.40.710.10">
    <property type="entry name" value="DD-peptidase/beta-lactamase superfamily"/>
    <property type="match status" value="1"/>
</dbReference>
<dbReference type="OrthoDB" id="9773047at2"/>
<name>A0A4S3M3Z4_9FLAO</name>